<feature type="binding site" evidence="10">
    <location>
        <position position="298"/>
    </location>
    <ligand>
        <name>UDP-N-acetyl-alpha-D-glucosamine</name>
        <dbReference type="ChEBI" id="CHEBI:57705"/>
    </ligand>
</feature>
<evidence type="ECO:0000256" key="4">
    <source>
        <dbReference type="ARBA" id="ARBA00022679"/>
    </source>
</evidence>
<comment type="similarity">
    <text evidence="10">Belongs to the glycosyltransferase 28 family. MurG subfamily.</text>
</comment>
<feature type="domain" description="Glycosyltransferase family 28 N-terminal" evidence="11">
    <location>
        <begin position="12"/>
        <end position="144"/>
    </location>
</feature>
<reference evidence="13" key="1">
    <citation type="submission" date="2021-03" db="EMBL/GenBank/DDBJ databases">
        <authorList>
            <person name="Sun Q."/>
        </authorList>
    </citation>
    <scope>NUCLEOTIDE SEQUENCE</scope>
    <source>
        <strain evidence="13">CCM 8862</strain>
    </source>
</reference>
<dbReference type="EMBL" id="JAFLEQ010000003">
    <property type="protein sequence ID" value="MBN9643102.1"/>
    <property type="molecule type" value="Genomic_DNA"/>
</dbReference>
<evidence type="ECO:0000256" key="6">
    <source>
        <dbReference type="ARBA" id="ARBA00022984"/>
    </source>
</evidence>
<keyword evidence="14" id="KW-1185">Reference proteome</keyword>
<feature type="domain" description="Glycosyl transferase family 28 C-terminal" evidence="12">
    <location>
        <begin position="200"/>
        <end position="357"/>
    </location>
</feature>
<evidence type="ECO:0000256" key="9">
    <source>
        <dbReference type="ARBA" id="ARBA00023316"/>
    </source>
</evidence>
<evidence type="ECO:0000256" key="5">
    <source>
        <dbReference type="ARBA" id="ARBA00022960"/>
    </source>
</evidence>
<keyword evidence="7 10" id="KW-0472">Membrane</keyword>
<evidence type="ECO:0000256" key="2">
    <source>
        <dbReference type="ARBA" id="ARBA00022618"/>
    </source>
</evidence>
<dbReference type="EC" id="2.4.1.227" evidence="10"/>
<dbReference type="PANTHER" id="PTHR21015:SF22">
    <property type="entry name" value="GLYCOSYLTRANSFERASE"/>
    <property type="match status" value="1"/>
</dbReference>
<evidence type="ECO:0000313" key="13">
    <source>
        <dbReference type="EMBL" id="MBN9643102.1"/>
    </source>
</evidence>
<feature type="binding site" evidence="10">
    <location>
        <position position="168"/>
    </location>
    <ligand>
        <name>UDP-N-acetyl-alpha-D-glucosamine</name>
        <dbReference type="ChEBI" id="CHEBI:57705"/>
    </ligand>
</feature>
<evidence type="ECO:0000259" key="11">
    <source>
        <dbReference type="Pfam" id="PF03033"/>
    </source>
</evidence>
<sequence>MSTSNRTTQIRVLVAGGGTAGHIEPALAVADALTGHFGAQVICLGTARGLETDLVPARGHVLELIDPVPVPRTLSMDLVKLPFRVVKAVAQTVRVIRNNNLDRVIGFGGYVAAPAYLAAAVTRTPFFVHEANARAGLANKLGTWLGGTGLVAYPDCGLKGQFVGMPVRPELSAVPPDSPAAALRRSEAIEMFGLDPDKKTVLVTGGSQGAATLNEAVAGAAPAVVDAGFQILHAYGKKNPAPATIGGWVALPFIDRMDMAYAAADLVVCRSGAMTVAEVTASATPAVYVPLPHGNGEQAQNAAAVIAAGAAEIIDNASMNGGVLADTVIGHLRNPAGLAAMSRAAGGCAAGSAAEDIARMVATGSRS</sequence>
<comment type="catalytic activity">
    <reaction evidence="10">
        <text>di-trans,octa-cis-undecaprenyl diphospho-N-acetyl-alpha-D-muramoyl-L-alanyl-D-glutamyl-meso-2,6-diaminopimeloyl-D-alanyl-D-alanine + UDP-N-acetyl-alpha-D-glucosamine = di-trans,octa-cis-undecaprenyl diphospho-[N-acetyl-alpha-D-glucosaminyl-(1-&gt;4)]-N-acetyl-alpha-D-muramoyl-L-alanyl-D-glutamyl-meso-2,6-diaminopimeloyl-D-alanyl-D-alanine + UDP + H(+)</text>
        <dbReference type="Rhea" id="RHEA:31227"/>
        <dbReference type="ChEBI" id="CHEBI:15378"/>
        <dbReference type="ChEBI" id="CHEBI:57705"/>
        <dbReference type="ChEBI" id="CHEBI:58223"/>
        <dbReference type="ChEBI" id="CHEBI:61387"/>
        <dbReference type="ChEBI" id="CHEBI:61388"/>
        <dbReference type="EC" id="2.4.1.227"/>
    </reaction>
</comment>
<protein>
    <recommendedName>
        <fullName evidence="10">UDP-N-acetylglucosamine--N-acetylmuramyl-(pentapeptide) pyrophosphoryl-undecaprenol N-acetylglucosamine transferase</fullName>
        <ecNumber evidence="10">2.4.1.227</ecNumber>
    </recommendedName>
    <alternativeName>
        <fullName evidence="10">Undecaprenyl-PP-MurNAc-pentapeptide-UDPGlcNAc GlcNAc transferase</fullName>
    </alternativeName>
</protein>
<dbReference type="GO" id="GO:0005975">
    <property type="term" value="P:carbohydrate metabolic process"/>
    <property type="evidence" value="ECO:0007669"/>
    <property type="project" value="InterPro"/>
</dbReference>
<keyword evidence="4 10" id="KW-0808">Transferase</keyword>
<evidence type="ECO:0000256" key="1">
    <source>
        <dbReference type="ARBA" id="ARBA00022475"/>
    </source>
</evidence>
<evidence type="ECO:0000313" key="14">
    <source>
        <dbReference type="Proteomes" id="UP000664332"/>
    </source>
</evidence>
<keyword evidence="3 10" id="KW-0328">Glycosyltransferase</keyword>
<feature type="binding site" evidence="10">
    <location>
        <position position="207"/>
    </location>
    <ligand>
        <name>UDP-N-acetyl-alpha-D-glucosamine</name>
        <dbReference type="ChEBI" id="CHEBI:57705"/>
    </ligand>
</feature>
<dbReference type="GO" id="GO:0051301">
    <property type="term" value="P:cell division"/>
    <property type="evidence" value="ECO:0007669"/>
    <property type="project" value="UniProtKB-KW"/>
</dbReference>
<feature type="binding site" evidence="10">
    <location>
        <begin position="19"/>
        <end position="21"/>
    </location>
    <ligand>
        <name>UDP-N-acetyl-alpha-D-glucosamine</name>
        <dbReference type="ChEBI" id="CHEBI:57705"/>
    </ligand>
</feature>
<organism evidence="13 14">
    <name type="scientific">Corynebacterium mendelii</name>
    <dbReference type="NCBI Taxonomy" id="2765362"/>
    <lineage>
        <taxon>Bacteria</taxon>
        <taxon>Bacillati</taxon>
        <taxon>Actinomycetota</taxon>
        <taxon>Actinomycetes</taxon>
        <taxon>Mycobacteriales</taxon>
        <taxon>Corynebacteriaceae</taxon>
        <taxon>Corynebacterium</taxon>
    </lineage>
</organism>
<evidence type="ECO:0000256" key="7">
    <source>
        <dbReference type="ARBA" id="ARBA00023136"/>
    </source>
</evidence>
<feature type="binding site" evidence="10">
    <location>
        <position position="254"/>
    </location>
    <ligand>
        <name>UDP-N-acetyl-alpha-D-glucosamine</name>
        <dbReference type="ChEBI" id="CHEBI:57705"/>
    </ligand>
</feature>
<dbReference type="InterPro" id="IPR006009">
    <property type="entry name" value="GlcNAc_MurG"/>
</dbReference>
<comment type="caution">
    <text evidence="10">Lacks conserved residue(s) required for the propagation of feature annotation.</text>
</comment>
<accession>A0A939IWY4</accession>
<comment type="pathway">
    <text evidence="10">Cell wall biogenesis; peptidoglycan biosynthesis.</text>
</comment>
<keyword evidence="2 10" id="KW-0132">Cell division</keyword>
<keyword evidence="8 10" id="KW-0131">Cell cycle</keyword>
<evidence type="ECO:0000256" key="3">
    <source>
        <dbReference type="ARBA" id="ARBA00022676"/>
    </source>
</evidence>
<dbReference type="GO" id="GO:0050511">
    <property type="term" value="F:undecaprenyldiphospho-muramoylpentapeptide beta-N-acetylglucosaminyltransferase activity"/>
    <property type="evidence" value="ECO:0007669"/>
    <property type="project" value="UniProtKB-UniRule"/>
</dbReference>
<dbReference type="CDD" id="cd03785">
    <property type="entry name" value="GT28_MurG"/>
    <property type="match status" value="1"/>
</dbReference>
<dbReference type="SUPFAM" id="SSF53756">
    <property type="entry name" value="UDP-Glycosyltransferase/glycogen phosphorylase"/>
    <property type="match status" value="1"/>
</dbReference>
<dbReference type="Pfam" id="PF04101">
    <property type="entry name" value="Glyco_tran_28_C"/>
    <property type="match status" value="1"/>
</dbReference>
<dbReference type="Proteomes" id="UP000664332">
    <property type="component" value="Unassembled WGS sequence"/>
</dbReference>
<name>A0A939IWY4_9CORY</name>
<dbReference type="InterPro" id="IPR004276">
    <property type="entry name" value="GlycoTrans_28_N"/>
</dbReference>
<proteinExistence type="inferred from homology"/>
<evidence type="ECO:0000259" key="12">
    <source>
        <dbReference type="Pfam" id="PF04101"/>
    </source>
</evidence>
<dbReference type="GO" id="GO:0071555">
    <property type="term" value="P:cell wall organization"/>
    <property type="evidence" value="ECO:0007669"/>
    <property type="project" value="UniProtKB-KW"/>
</dbReference>
<evidence type="ECO:0000256" key="8">
    <source>
        <dbReference type="ARBA" id="ARBA00023306"/>
    </source>
</evidence>
<dbReference type="Gene3D" id="3.40.50.2000">
    <property type="entry name" value="Glycogen Phosphorylase B"/>
    <property type="match status" value="2"/>
</dbReference>
<keyword evidence="6 10" id="KW-0573">Peptidoglycan synthesis</keyword>
<gene>
    <name evidence="10" type="primary">murG</name>
    <name evidence="13" type="ORF">JZY06_00430</name>
</gene>
<dbReference type="InterPro" id="IPR007235">
    <property type="entry name" value="Glyco_trans_28_C"/>
</dbReference>
<keyword evidence="5 10" id="KW-0133">Cell shape</keyword>
<dbReference type="HAMAP" id="MF_00033">
    <property type="entry name" value="MurG"/>
    <property type="match status" value="1"/>
</dbReference>
<dbReference type="RefSeq" id="WP_207117514.1">
    <property type="nucleotide sequence ID" value="NZ_JAFLEQ010000003.1"/>
</dbReference>
<dbReference type="GO" id="GO:0009252">
    <property type="term" value="P:peptidoglycan biosynthetic process"/>
    <property type="evidence" value="ECO:0007669"/>
    <property type="project" value="UniProtKB-UniRule"/>
</dbReference>
<keyword evidence="1 10" id="KW-1003">Cell membrane</keyword>
<dbReference type="PANTHER" id="PTHR21015">
    <property type="entry name" value="UDP-N-ACETYLGLUCOSAMINE--N-ACETYLMURAMYL-(PENTAPEPTIDE) PYROPHOSPHORYL-UNDECAPRENOL N-ACETYLGLUCOSAMINE TRANSFERASE 1"/>
    <property type="match status" value="1"/>
</dbReference>
<feature type="binding site" evidence="10">
    <location>
        <position position="132"/>
    </location>
    <ligand>
        <name>UDP-N-acetyl-alpha-D-glucosamine</name>
        <dbReference type="ChEBI" id="CHEBI:57705"/>
    </ligand>
</feature>
<comment type="function">
    <text evidence="10">Cell wall formation. Catalyzes the transfer of a GlcNAc subunit on undecaprenyl-pyrophosphoryl-MurNAc-pentapeptide (lipid intermediate I) to form undecaprenyl-pyrophosphoryl-MurNAc-(pentapeptide)GlcNAc (lipid intermediate II).</text>
</comment>
<comment type="subcellular location">
    <subcellularLocation>
        <location evidence="10">Cell membrane</location>
        <topology evidence="10">Peripheral membrane protein</topology>
        <orientation evidence="10">Cytoplasmic side</orientation>
    </subcellularLocation>
</comment>
<dbReference type="AlphaFoldDB" id="A0A939IWY4"/>
<dbReference type="GO" id="GO:0008360">
    <property type="term" value="P:regulation of cell shape"/>
    <property type="evidence" value="ECO:0007669"/>
    <property type="project" value="UniProtKB-KW"/>
</dbReference>
<comment type="caution">
    <text evidence="13">The sequence shown here is derived from an EMBL/GenBank/DDBJ whole genome shotgun (WGS) entry which is preliminary data.</text>
</comment>
<dbReference type="Pfam" id="PF03033">
    <property type="entry name" value="Glyco_transf_28"/>
    <property type="match status" value="1"/>
</dbReference>
<dbReference type="GO" id="GO:0005886">
    <property type="term" value="C:plasma membrane"/>
    <property type="evidence" value="ECO:0007669"/>
    <property type="project" value="UniProtKB-SubCell"/>
</dbReference>
<evidence type="ECO:0000256" key="10">
    <source>
        <dbReference type="HAMAP-Rule" id="MF_00033"/>
    </source>
</evidence>
<keyword evidence="9 10" id="KW-0961">Cell wall biogenesis/degradation</keyword>